<dbReference type="Gene3D" id="3.30.160.20">
    <property type="match status" value="1"/>
</dbReference>
<accession>A0AAD8HZY7</accession>
<dbReference type="EMBL" id="JAUIZM010000007">
    <property type="protein sequence ID" value="KAK1376416.1"/>
    <property type="molecule type" value="Genomic_DNA"/>
</dbReference>
<dbReference type="AlphaFoldDB" id="A0AAD8HZY7"/>
<feature type="domain" description="Prokaryotic-type class I peptide chain release factors" evidence="2">
    <location>
        <begin position="109"/>
        <end position="125"/>
    </location>
</feature>
<proteinExistence type="predicted"/>
<evidence type="ECO:0000259" key="2">
    <source>
        <dbReference type="PROSITE" id="PS00745"/>
    </source>
</evidence>
<reference evidence="3" key="2">
    <citation type="submission" date="2023-05" db="EMBL/GenBank/DDBJ databases">
        <authorList>
            <person name="Schelkunov M.I."/>
        </authorList>
    </citation>
    <scope>NUCLEOTIDE SEQUENCE</scope>
    <source>
        <strain evidence="3">Hsosn_3</strain>
        <tissue evidence="3">Leaf</tissue>
    </source>
</reference>
<feature type="coiled-coil region" evidence="1">
    <location>
        <begin position="66"/>
        <end position="93"/>
    </location>
</feature>
<dbReference type="PANTHER" id="PTHR47352:SF1">
    <property type="entry name" value="CLASS I PEPTIDE CHAIN RELEASE FACTOR"/>
    <property type="match status" value="1"/>
</dbReference>
<dbReference type="Pfam" id="PF00472">
    <property type="entry name" value="RF-1"/>
    <property type="match status" value="1"/>
</dbReference>
<reference evidence="3" key="1">
    <citation type="submission" date="2023-02" db="EMBL/GenBank/DDBJ databases">
        <title>Genome of toxic invasive species Heracleum sosnowskyi carries increased number of genes despite the absence of recent whole-genome duplications.</title>
        <authorList>
            <person name="Schelkunov M."/>
            <person name="Shtratnikova V."/>
            <person name="Makarenko M."/>
            <person name="Klepikova A."/>
            <person name="Omelchenko D."/>
            <person name="Novikova G."/>
            <person name="Obukhova E."/>
            <person name="Bogdanov V."/>
            <person name="Penin A."/>
            <person name="Logacheva M."/>
        </authorList>
    </citation>
    <scope>NUCLEOTIDE SEQUENCE</scope>
    <source>
        <strain evidence="3">Hsosn_3</strain>
        <tissue evidence="3">Leaf</tissue>
    </source>
</reference>
<dbReference type="SUPFAM" id="SSF110916">
    <property type="entry name" value="Peptidyl-tRNA hydrolase domain-like"/>
    <property type="match status" value="1"/>
</dbReference>
<gene>
    <name evidence="3" type="ORF">POM88_032609</name>
</gene>
<evidence type="ECO:0000313" key="4">
    <source>
        <dbReference type="Proteomes" id="UP001237642"/>
    </source>
</evidence>
<evidence type="ECO:0000256" key="1">
    <source>
        <dbReference type="SAM" id="Coils"/>
    </source>
</evidence>
<dbReference type="FunFam" id="3.30.160.20:FF:000046">
    <property type="entry name" value="Peptidyl-tRNA hydrolase ICT1"/>
    <property type="match status" value="1"/>
</dbReference>
<dbReference type="GO" id="GO:0003747">
    <property type="term" value="F:translation release factor activity"/>
    <property type="evidence" value="ECO:0007669"/>
    <property type="project" value="InterPro"/>
</dbReference>
<keyword evidence="3" id="KW-0378">Hydrolase</keyword>
<sequence>MAAIRATSSITMRDIFSSSSLSSFKSLPMFRTIMFPRFSIALSRVPRVRPISYTPVVRCAAGESDRKKTSSRLSQVQQVLHEAQERAKSAGNEPIPKITIDHVSLSFARSGGPGGQNVNKVNTKVDMRFNVKDADWLSPRVKERIMQVEKNRINKDGEIVISSTKTRTQKGNIEDALGKLQAIIDAASYVPPPPSEEQIKKIAKIAATGEKKRLQNKKILSDKKAFRRSRDSYD</sequence>
<keyword evidence="4" id="KW-1185">Reference proteome</keyword>
<organism evidence="3 4">
    <name type="scientific">Heracleum sosnowskyi</name>
    <dbReference type="NCBI Taxonomy" id="360622"/>
    <lineage>
        <taxon>Eukaryota</taxon>
        <taxon>Viridiplantae</taxon>
        <taxon>Streptophyta</taxon>
        <taxon>Embryophyta</taxon>
        <taxon>Tracheophyta</taxon>
        <taxon>Spermatophyta</taxon>
        <taxon>Magnoliopsida</taxon>
        <taxon>eudicotyledons</taxon>
        <taxon>Gunneridae</taxon>
        <taxon>Pentapetalae</taxon>
        <taxon>asterids</taxon>
        <taxon>campanulids</taxon>
        <taxon>Apiales</taxon>
        <taxon>Apiaceae</taxon>
        <taxon>Apioideae</taxon>
        <taxon>apioid superclade</taxon>
        <taxon>Tordylieae</taxon>
        <taxon>Tordyliinae</taxon>
        <taxon>Heracleum</taxon>
    </lineage>
</organism>
<dbReference type="InterPro" id="IPR000352">
    <property type="entry name" value="Pep_chain_release_fac_I"/>
</dbReference>
<dbReference type="Proteomes" id="UP001237642">
    <property type="component" value="Unassembled WGS sequence"/>
</dbReference>
<evidence type="ECO:0000313" key="3">
    <source>
        <dbReference type="EMBL" id="KAK1376416.1"/>
    </source>
</evidence>
<dbReference type="PROSITE" id="PS00745">
    <property type="entry name" value="RF_PROK_I"/>
    <property type="match status" value="1"/>
</dbReference>
<dbReference type="NCBIfam" id="NF006718">
    <property type="entry name" value="PRK09256.1"/>
    <property type="match status" value="1"/>
</dbReference>
<dbReference type="PANTHER" id="PTHR47352">
    <property type="entry name" value="CLASS I PEPTIDE CHAIN RELEASE FACTOR"/>
    <property type="match status" value="1"/>
</dbReference>
<comment type="caution">
    <text evidence="3">The sequence shown here is derived from an EMBL/GenBank/DDBJ whole genome shotgun (WGS) entry which is preliminary data.</text>
</comment>
<name>A0AAD8HZY7_9APIA</name>
<protein>
    <submittedName>
        <fullName evidence="3">Peptidyl-tRNA hydrolase ICT</fullName>
    </submittedName>
</protein>
<dbReference type="GO" id="GO:0016787">
    <property type="term" value="F:hydrolase activity"/>
    <property type="evidence" value="ECO:0007669"/>
    <property type="project" value="UniProtKB-KW"/>
</dbReference>
<keyword evidence="1" id="KW-0175">Coiled coil</keyword>